<evidence type="ECO:0000313" key="2">
    <source>
        <dbReference type="Proteomes" id="UP001481677"/>
    </source>
</evidence>
<keyword evidence="2" id="KW-1185">Reference proteome</keyword>
<proteinExistence type="predicted"/>
<sequence>MPIWNVSVVTSEPDVFLSRWRVFETDDGLKRLVGFDKLDRGCVSSALVKFDQKAMQAQTNDGLTYRLLGEPGFFWSVVDIWDSWFHTITHGTGGATKDVTEQMCESCE</sequence>
<protein>
    <submittedName>
        <fullName evidence="1">Uncharacterized protein</fullName>
    </submittedName>
</protein>
<name>A0ABU9RDR6_9BURK</name>
<reference evidence="1 2" key="1">
    <citation type="submission" date="2024-01" db="EMBL/GenBank/DDBJ databases">
        <title>The diversity of rhizobia nodulating Mimosa spp. in eleven states of Brazil covering several biomes is determined by host plant, location, and edaphic factors.</title>
        <authorList>
            <person name="Rouws L."/>
            <person name="Barauna A."/>
            <person name="Beukes C."/>
            <person name="De Faria S.M."/>
            <person name="Gross E."/>
            <person name="Dos Reis Junior F.B."/>
            <person name="Simon M."/>
            <person name="Maluk M."/>
            <person name="Odee D.W."/>
            <person name="Kenicer G."/>
            <person name="Young J.P.W."/>
            <person name="Reis V.M."/>
            <person name="Zilli J."/>
            <person name="James E.K."/>
        </authorList>
    </citation>
    <scope>NUCLEOTIDE SEQUENCE [LARGE SCALE GENOMIC DNA]</scope>
    <source>
        <strain evidence="1 2">JPY530</strain>
    </source>
</reference>
<evidence type="ECO:0000313" key="1">
    <source>
        <dbReference type="EMBL" id="MEM5345202.1"/>
    </source>
</evidence>
<accession>A0ABU9RDR6</accession>
<dbReference type="Proteomes" id="UP001481677">
    <property type="component" value="Unassembled WGS sequence"/>
</dbReference>
<comment type="caution">
    <text evidence="1">The sequence shown here is derived from an EMBL/GenBank/DDBJ whole genome shotgun (WGS) entry which is preliminary data.</text>
</comment>
<dbReference type="EMBL" id="JAZHGA010000043">
    <property type="protein sequence ID" value="MEM5345202.1"/>
    <property type="molecule type" value="Genomic_DNA"/>
</dbReference>
<gene>
    <name evidence="1" type="ORF">V4C56_36960</name>
</gene>
<dbReference type="RefSeq" id="WP_342959538.1">
    <property type="nucleotide sequence ID" value="NZ_JAZHFZ010000047.1"/>
</dbReference>
<organism evidence="1 2">
    <name type="scientific">Paraburkholderia azotifigens</name>
    <dbReference type="NCBI Taxonomy" id="2057004"/>
    <lineage>
        <taxon>Bacteria</taxon>
        <taxon>Pseudomonadati</taxon>
        <taxon>Pseudomonadota</taxon>
        <taxon>Betaproteobacteria</taxon>
        <taxon>Burkholderiales</taxon>
        <taxon>Burkholderiaceae</taxon>
        <taxon>Paraburkholderia</taxon>
    </lineage>
</organism>